<dbReference type="InterPro" id="IPR011994">
    <property type="entry name" value="Cytidylate_kinase_dom"/>
</dbReference>
<keyword evidence="11" id="KW-1185">Reference proteome</keyword>
<keyword evidence="3 8" id="KW-0547">Nucleotide-binding</keyword>
<feature type="binding site" evidence="8">
    <location>
        <begin position="14"/>
        <end position="22"/>
    </location>
    <ligand>
        <name>ATP</name>
        <dbReference type="ChEBI" id="CHEBI:30616"/>
    </ligand>
</feature>
<dbReference type="HAMAP" id="MF_00238">
    <property type="entry name" value="Cytidyl_kinase_type1"/>
    <property type="match status" value="1"/>
</dbReference>
<accession>A0A0F6W3K8</accession>
<keyword evidence="8" id="KW-0963">Cytoplasm</keyword>
<comment type="similarity">
    <text evidence="1 8">Belongs to the cytidylate kinase family. Type 1 subfamily.</text>
</comment>
<dbReference type="GO" id="GO:0005524">
    <property type="term" value="F:ATP binding"/>
    <property type="evidence" value="ECO:0007669"/>
    <property type="project" value="UniProtKB-UniRule"/>
</dbReference>
<dbReference type="PANTHER" id="PTHR21299:SF2">
    <property type="entry name" value="CYTIDYLATE KINASE"/>
    <property type="match status" value="1"/>
</dbReference>
<organism evidence="10 11">
    <name type="scientific">Sandaracinus amylolyticus</name>
    <dbReference type="NCBI Taxonomy" id="927083"/>
    <lineage>
        <taxon>Bacteria</taxon>
        <taxon>Pseudomonadati</taxon>
        <taxon>Myxococcota</taxon>
        <taxon>Polyangia</taxon>
        <taxon>Polyangiales</taxon>
        <taxon>Sandaracinaceae</taxon>
        <taxon>Sandaracinus</taxon>
    </lineage>
</organism>
<dbReference type="Gene3D" id="3.40.50.300">
    <property type="entry name" value="P-loop containing nucleotide triphosphate hydrolases"/>
    <property type="match status" value="1"/>
</dbReference>
<keyword evidence="4 8" id="KW-0418">Kinase</keyword>
<proteinExistence type="inferred from homology"/>
<evidence type="ECO:0000256" key="3">
    <source>
        <dbReference type="ARBA" id="ARBA00022741"/>
    </source>
</evidence>
<dbReference type="STRING" id="927083.DB32_003755"/>
<dbReference type="GO" id="GO:0036431">
    <property type="term" value="F:dCMP kinase activity"/>
    <property type="evidence" value="ECO:0007669"/>
    <property type="project" value="InterPro"/>
</dbReference>
<evidence type="ECO:0000313" key="11">
    <source>
        <dbReference type="Proteomes" id="UP000034883"/>
    </source>
</evidence>
<dbReference type="GO" id="GO:0006220">
    <property type="term" value="P:pyrimidine nucleotide metabolic process"/>
    <property type="evidence" value="ECO:0007669"/>
    <property type="project" value="UniProtKB-UniRule"/>
</dbReference>
<dbReference type="EMBL" id="CP011125">
    <property type="protein sequence ID" value="AKF06606.1"/>
    <property type="molecule type" value="Genomic_DNA"/>
</dbReference>
<dbReference type="InterPro" id="IPR027417">
    <property type="entry name" value="P-loop_NTPase"/>
</dbReference>
<evidence type="ECO:0000313" key="10">
    <source>
        <dbReference type="EMBL" id="AKF06606.1"/>
    </source>
</evidence>
<dbReference type="RefSeq" id="WP_053233762.1">
    <property type="nucleotide sequence ID" value="NZ_CP011125.1"/>
</dbReference>
<evidence type="ECO:0000256" key="5">
    <source>
        <dbReference type="ARBA" id="ARBA00022840"/>
    </source>
</evidence>
<dbReference type="OrthoDB" id="9807434at2"/>
<dbReference type="InterPro" id="IPR003136">
    <property type="entry name" value="Cytidylate_kin"/>
</dbReference>
<evidence type="ECO:0000256" key="1">
    <source>
        <dbReference type="ARBA" id="ARBA00009427"/>
    </source>
</evidence>
<evidence type="ECO:0000256" key="2">
    <source>
        <dbReference type="ARBA" id="ARBA00022679"/>
    </source>
</evidence>
<evidence type="ECO:0000256" key="7">
    <source>
        <dbReference type="ARBA" id="ARBA00048478"/>
    </source>
</evidence>
<dbReference type="PANTHER" id="PTHR21299">
    <property type="entry name" value="CYTIDYLATE KINASE/PANTOATE-BETA-ALANINE LIGASE"/>
    <property type="match status" value="1"/>
</dbReference>
<dbReference type="Pfam" id="PF02224">
    <property type="entry name" value="Cytidylate_kin"/>
    <property type="match status" value="1"/>
</dbReference>
<reference evidence="10 11" key="1">
    <citation type="submission" date="2015-03" db="EMBL/GenBank/DDBJ databases">
        <title>Genome assembly of Sandaracinus amylolyticus DSM 53668.</title>
        <authorList>
            <person name="Sharma G."/>
            <person name="Subramanian S."/>
        </authorList>
    </citation>
    <scope>NUCLEOTIDE SEQUENCE [LARGE SCALE GENOMIC DNA]</scope>
    <source>
        <strain evidence="10 11">DSM 53668</strain>
    </source>
</reference>
<comment type="subcellular location">
    <subcellularLocation>
        <location evidence="8">Cytoplasm</location>
    </subcellularLocation>
</comment>
<gene>
    <name evidence="8" type="primary">cmk</name>
    <name evidence="10" type="ORF">DB32_003755</name>
</gene>
<dbReference type="Proteomes" id="UP000034883">
    <property type="component" value="Chromosome"/>
</dbReference>
<feature type="domain" description="Cytidylate kinase" evidence="9">
    <location>
        <begin position="10"/>
        <end position="222"/>
    </location>
</feature>
<comment type="catalytic activity">
    <reaction evidence="7 8">
        <text>CMP + ATP = CDP + ADP</text>
        <dbReference type="Rhea" id="RHEA:11600"/>
        <dbReference type="ChEBI" id="CHEBI:30616"/>
        <dbReference type="ChEBI" id="CHEBI:58069"/>
        <dbReference type="ChEBI" id="CHEBI:60377"/>
        <dbReference type="ChEBI" id="CHEBI:456216"/>
        <dbReference type="EC" id="2.7.4.25"/>
    </reaction>
</comment>
<dbReference type="GO" id="GO:0036430">
    <property type="term" value="F:CMP kinase activity"/>
    <property type="evidence" value="ECO:0007669"/>
    <property type="project" value="RHEA"/>
</dbReference>
<evidence type="ECO:0000256" key="8">
    <source>
        <dbReference type="HAMAP-Rule" id="MF_00238"/>
    </source>
</evidence>
<dbReference type="EC" id="2.7.4.25" evidence="8"/>
<evidence type="ECO:0000256" key="4">
    <source>
        <dbReference type="ARBA" id="ARBA00022777"/>
    </source>
</evidence>
<dbReference type="NCBIfam" id="TIGR00017">
    <property type="entry name" value="cmk"/>
    <property type="match status" value="1"/>
</dbReference>
<dbReference type="SUPFAM" id="SSF52540">
    <property type="entry name" value="P-loop containing nucleoside triphosphate hydrolases"/>
    <property type="match status" value="1"/>
</dbReference>
<evidence type="ECO:0000256" key="6">
    <source>
        <dbReference type="ARBA" id="ARBA00047615"/>
    </source>
</evidence>
<dbReference type="KEGG" id="samy:DB32_003755"/>
<keyword evidence="5 8" id="KW-0067">ATP-binding</keyword>
<dbReference type="GO" id="GO:0005829">
    <property type="term" value="C:cytosol"/>
    <property type="evidence" value="ECO:0007669"/>
    <property type="project" value="TreeGrafter"/>
</dbReference>
<comment type="catalytic activity">
    <reaction evidence="6 8">
        <text>dCMP + ATP = dCDP + ADP</text>
        <dbReference type="Rhea" id="RHEA:25094"/>
        <dbReference type="ChEBI" id="CHEBI:30616"/>
        <dbReference type="ChEBI" id="CHEBI:57566"/>
        <dbReference type="ChEBI" id="CHEBI:58593"/>
        <dbReference type="ChEBI" id="CHEBI:456216"/>
        <dbReference type="EC" id="2.7.4.25"/>
    </reaction>
</comment>
<sequence length="231" mass="24588">MTPRARGLVVAIDGPAGAGKSTVSRRLAARLGYTLVDTGALYRAIALAAREIGISWDDGPGLGSLARRLPLALEPSEEGSRVIVDGEDRSSDIRTPEISQGASIVSQHPDVRVALLDLQRRLGAEGGVVLEGRDIGTVVFPDAEVKVFLTASDEERARRRTAELQARGAAQPIDQVLAEIRERDRRDSTRPIAPLKPARDAITVDTTALDLDAVVETLVGIVRGASSTRSD</sequence>
<dbReference type="AlphaFoldDB" id="A0A0F6W3K8"/>
<dbReference type="CDD" id="cd02020">
    <property type="entry name" value="CMPK"/>
    <property type="match status" value="1"/>
</dbReference>
<evidence type="ECO:0000259" key="9">
    <source>
        <dbReference type="Pfam" id="PF02224"/>
    </source>
</evidence>
<dbReference type="GO" id="GO:0015949">
    <property type="term" value="P:nucleobase-containing small molecule interconversion"/>
    <property type="evidence" value="ECO:0007669"/>
    <property type="project" value="TreeGrafter"/>
</dbReference>
<keyword evidence="2 8" id="KW-0808">Transferase</keyword>
<protein>
    <recommendedName>
        <fullName evidence="8">Cytidylate kinase</fullName>
        <shortName evidence="8">CK</shortName>
        <ecNumber evidence="8">2.7.4.25</ecNumber>
    </recommendedName>
    <alternativeName>
        <fullName evidence="8">Cytidine monophosphate kinase</fullName>
        <shortName evidence="8">CMP kinase</shortName>
    </alternativeName>
</protein>
<name>A0A0F6W3K8_9BACT</name>